<organism evidence="5 6">
    <name type="scientific">Bipolaris victoriae (strain FI3)</name>
    <name type="common">Victoria blight of oats agent</name>
    <name type="synonym">Cochliobolus victoriae</name>
    <dbReference type="NCBI Taxonomy" id="930091"/>
    <lineage>
        <taxon>Eukaryota</taxon>
        <taxon>Fungi</taxon>
        <taxon>Dikarya</taxon>
        <taxon>Ascomycota</taxon>
        <taxon>Pezizomycotina</taxon>
        <taxon>Dothideomycetes</taxon>
        <taxon>Pleosporomycetidae</taxon>
        <taxon>Pleosporales</taxon>
        <taxon>Pleosporineae</taxon>
        <taxon>Pleosporaceae</taxon>
        <taxon>Bipolaris</taxon>
    </lineage>
</organism>
<gene>
    <name evidence="5" type="ORF">COCVIDRAFT_92536</name>
</gene>
<accession>W7ERF7</accession>
<dbReference type="Pfam" id="PF04389">
    <property type="entry name" value="Peptidase_M28"/>
    <property type="match status" value="1"/>
</dbReference>
<dbReference type="Gene3D" id="3.40.630.10">
    <property type="entry name" value="Zn peptidases"/>
    <property type="match status" value="1"/>
</dbReference>
<dbReference type="SUPFAM" id="SSF53187">
    <property type="entry name" value="Zn-dependent exopeptidases"/>
    <property type="match status" value="1"/>
</dbReference>
<dbReference type="EMBL" id="KI968711">
    <property type="protein sequence ID" value="EUN29699.1"/>
    <property type="molecule type" value="Genomic_DNA"/>
</dbReference>
<dbReference type="Proteomes" id="UP000054337">
    <property type="component" value="Unassembled WGS sequence"/>
</dbReference>
<dbReference type="CDD" id="cd02121">
    <property type="entry name" value="PA_GCPII_like"/>
    <property type="match status" value="1"/>
</dbReference>
<evidence type="ECO:0000259" key="4">
    <source>
        <dbReference type="Pfam" id="PF04389"/>
    </source>
</evidence>
<protein>
    <recommendedName>
        <fullName evidence="7">Peptidase M28 domain-containing protein</fullName>
    </recommendedName>
</protein>
<name>W7ERF7_BIPV3</name>
<dbReference type="InterPro" id="IPR036757">
    <property type="entry name" value="TFR-like_dimer_dom_sf"/>
</dbReference>
<dbReference type="PANTHER" id="PTHR10404:SF46">
    <property type="entry name" value="VACUOLAR PROTEIN SORTING-ASSOCIATED PROTEIN 70"/>
    <property type="match status" value="1"/>
</dbReference>
<dbReference type="InterPro" id="IPR039373">
    <property type="entry name" value="Peptidase_M28B"/>
</dbReference>
<dbReference type="InterPro" id="IPR046450">
    <property type="entry name" value="PA_dom_sf"/>
</dbReference>
<dbReference type="SUPFAM" id="SSF52025">
    <property type="entry name" value="PA domain"/>
    <property type="match status" value="1"/>
</dbReference>
<reference evidence="5 6" key="1">
    <citation type="journal article" date="2013" name="PLoS Genet.">
        <title>Comparative genome structure, secondary metabolite, and effector coding capacity across Cochliobolus pathogens.</title>
        <authorList>
            <person name="Condon B.J."/>
            <person name="Leng Y."/>
            <person name="Wu D."/>
            <person name="Bushley K.E."/>
            <person name="Ohm R.A."/>
            <person name="Otillar R."/>
            <person name="Martin J."/>
            <person name="Schackwitz W."/>
            <person name="Grimwood J."/>
            <person name="MohdZainudin N."/>
            <person name="Xue C."/>
            <person name="Wang R."/>
            <person name="Manning V.A."/>
            <person name="Dhillon B."/>
            <person name="Tu Z.J."/>
            <person name="Steffenson B.J."/>
            <person name="Salamov A."/>
            <person name="Sun H."/>
            <person name="Lowry S."/>
            <person name="LaButti K."/>
            <person name="Han J."/>
            <person name="Copeland A."/>
            <person name="Lindquist E."/>
            <person name="Barry K."/>
            <person name="Schmutz J."/>
            <person name="Baker S.E."/>
            <person name="Ciuffetti L.M."/>
            <person name="Grigoriev I.V."/>
            <person name="Zhong S."/>
            <person name="Turgeon B.G."/>
        </authorList>
    </citation>
    <scope>NUCLEOTIDE SEQUENCE [LARGE SCALE GENOMIC DNA]</scope>
    <source>
        <strain evidence="5 6">FI3</strain>
    </source>
</reference>
<evidence type="ECO:0000256" key="2">
    <source>
        <dbReference type="SAM" id="SignalP"/>
    </source>
</evidence>
<dbReference type="FunFam" id="3.40.630.10:FF:000101">
    <property type="entry name" value="N-acetylated alpha-linked acidic dipeptidase like 1"/>
    <property type="match status" value="1"/>
</dbReference>
<dbReference type="Pfam" id="PF04253">
    <property type="entry name" value="TFR_dimer"/>
    <property type="match status" value="1"/>
</dbReference>
<comment type="similarity">
    <text evidence="1">Belongs to the peptidase M28 family. M28B subfamily.</text>
</comment>
<feature type="domain" description="Peptidase M28" evidence="4">
    <location>
        <begin position="330"/>
        <end position="512"/>
    </location>
</feature>
<dbReference type="CDD" id="cd08022">
    <property type="entry name" value="M28_PSMA_like"/>
    <property type="match status" value="1"/>
</dbReference>
<evidence type="ECO:0008006" key="7">
    <source>
        <dbReference type="Google" id="ProtNLM"/>
    </source>
</evidence>
<evidence type="ECO:0000313" key="6">
    <source>
        <dbReference type="Proteomes" id="UP000054337"/>
    </source>
</evidence>
<dbReference type="InterPro" id="IPR007365">
    <property type="entry name" value="TFR-like_dimer_dom"/>
</dbReference>
<dbReference type="OrthoDB" id="5841748at2759"/>
<feature type="domain" description="Transferrin receptor-like dimerisation" evidence="3">
    <location>
        <begin position="583"/>
        <end position="694"/>
    </location>
</feature>
<evidence type="ECO:0000256" key="1">
    <source>
        <dbReference type="ARBA" id="ARBA00005634"/>
    </source>
</evidence>
<dbReference type="InterPro" id="IPR007484">
    <property type="entry name" value="Peptidase_M28"/>
</dbReference>
<keyword evidence="2" id="KW-0732">Signal</keyword>
<dbReference type="GeneID" id="26259557"/>
<feature type="chain" id="PRO_5004891889" description="Peptidase M28 domain-containing protein" evidence="2">
    <location>
        <begin position="19"/>
        <end position="696"/>
    </location>
</feature>
<feature type="signal peptide" evidence="2">
    <location>
        <begin position="1"/>
        <end position="18"/>
    </location>
</feature>
<dbReference type="SUPFAM" id="SSF47672">
    <property type="entry name" value="Transferrin receptor-like dimerisation domain"/>
    <property type="match status" value="1"/>
</dbReference>
<dbReference type="AlphaFoldDB" id="W7ERF7"/>
<proteinExistence type="inferred from homology"/>
<dbReference type="Gene3D" id="1.20.930.40">
    <property type="entry name" value="Transferrin receptor-like, dimerisation domain"/>
    <property type="match status" value="1"/>
</dbReference>
<evidence type="ECO:0000259" key="3">
    <source>
        <dbReference type="Pfam" id="PF04253"/>
    </source>
</evidence>
<dbReference type="RefSeq" id="XP_014559280.1">
    <property type="nucleotide sequence ID" value="XM_014703794.1"/>
</dbReference>
<dbReference type="GO" id="GO:0004180">
    <property type="term" value="F:carboxypeptidase activity"/>
    <property type="evidence" value="ECO:0007669"/>
    <property type="project" value="TreeGrafter"/>
</dbReference>
<dbReference type="PANTHER" id="PTHR10404">
    <property type="entry name" value="N-ACETYLATED-ALPHA-LINKED ACIDIC DIPEPTIDASE"/>
    <property type="match status" value="1"/>
</dbReference>
<dbReference type="Gene3D" id="3.50.30.30">
    <property type="match status" value="1"/>
</dbReference>
<keyword evidence="6" id="KW-1185">Reference proteome</keyword>
<evidence type="ECO:0000313" key="5">
    <source>
        <dbReference type="EMBL" id="EUN29699.1"/>
    </source>
</evidence>
<sequence length="696" mass="76262">MYLLLALLLPSIIQGCERKHHRRHHDRHLLQRDTTPIFPPTLTPQEQILVSSFDNTSIASWSSYYSHRRNLAGESSAVPQWTASKWAEYGFDTRLDSYHVYLNYPIHQSLALKYPNGTTYNLTLEEPILEEDPTTGSPNRIPAFHGYSASGNVSAPYIYIGRATTQDIERLLTHNISLAGKIGLAKHGGPFRGTKLRNAQSFNLTGLLLFTDPADDGEMAPPTYAPYPAGPARNPGSIQRGSVLDLSKYPGDPTTPGHASKEGVERMYMGSLLRIPSLPLSWGEARGLLRGLEGRGVREGGGGGGYFSGPSGAVLEMRNQMKGGIEWIYNAVGVVNGTEGDEVIVVGNHHDAWMVGGAADPHSGSAILIELARAIGKLLETGWRPKRTIVLCSWDAEEYGLVGSTEWVEEHTPWLKSSTVSYLNFDVGVSGTIPDFSASPDLHSLITSTAQKVIWPHGENRTIYDVWEENSGEIDLLGAQSDYAAFVHRGGISSMDIGTTRAPLDPIYHTHSNFDSYHWMAKFADPGFVKHKAIGQFLTLMLFHLVNDDVVPLEPANYDVEMKAWLVDLRKLVSSANATATVKVEQLEDAVAVFEEAAQLFNATCKMAVVSNNVRLIKELNRKARDLGREFIKQGGLPGRPFYQHLLFAPGIDTGYRPVTFPGITEAVSVGNFTLANEYLGRTVKAVLAAANILAA</sequence>
<dbReference type="HOGENOM" id="CLU_005688_2_0_1"/>